<dbReference type="EMBL" id="AMZH03003753">
    <property type="protein sequence ID" value="RRT71284.1"/>
    <property type="molecule type" value="Genomic_DNA"/>
</dbReference>
<feature type="non-terminal residue" evidence="2">
    <location>
        <position position="1"/>
    </location>
</feature>
<sequence>QGQAGYYLTAHAGFKVGGAPSSNKERGNTLWELCEVEDHVGAERYFTTVMTRLKVAEGEDPLMLRWSAIAGSSQFWTEGPLSEEYLQLEGDVNKLRGELESLKTQRRRLEEEVGILWSSLDGARDDRARLEGDVLSLTEVAMLLEAKLKDEGAKAVVGYKASQGFELGLKKMGWVSYEFEYRVALKRLRGKHPEIKIKQDPFAECPEDANIRMDLSQPFDDSPPSEK</sequence>
<accession>A0A427A511</accession>
<dbReference type="AlphaFoldDB" id="A0A427A511"/>
<gene>
    <name evidence="2" type="ORF">B296_00031872</name>
</gene>
<organism evidence="2 3">
    <name type="scientific">Ensete ventricosum</name>
    <name type="common">Abyssinian banana</name>
    <name type="synonym">Musa ensete</name>
    <dbReference type="NCBI Taxonomy" id="4639"/>
    <lineage>
        <taxon>Eukaryota</taxon>
        <taxon>Viridiplantae</taxon>
        <taxon>Streptophyta</taxon>
        <taxon>Embryophyta</taxon>
        <taxon>Tracheophyta</taxon>
        <taxon>Spermatophyta</taxon>
        <taxon>Magnoliopsida</taxon>
        <taxon>Liliopsida</taxon>
        <taxon>Zingiberales</taxon>
        <taxon>Musaceae</taxon>
        <taxon>Ensete</taxon>
    </lineage>
</organism>
<reference evidence="2 3" key="1">
    <citation type="journal article" date="2014" name="Agronomy (Basel)">
        <title>A Draft Genome Sequence for Ensete ventricosum, the Drought-Tolerant Tree Against Hunger.</title>
        <authorList>
            <person name="Harrison J."/>
            <person name="Moore K.A."/>
            <person name="Paszkiewicz K."/>
            <person name="Jones T."/>
            <person name="Grant M."/>
            <person name="Ambacheew D."/>
            <person name="Muzemil S."/>
            <person name="Studholme D.J."/>
        </authorList>
    </citation>
    <scope>NUCLEOTIDE SEQUENCE [LARGE SCALE GENOMIC DNA]</scope>
</reference>
<keyword evidence="1" id="KW-0175">Coiled coil</keyword>
<name>A0A427A511_ENSVE</name>
<evidence type="ECO:0000313" key="3">
    <source>
        <dbReference type="Proteomes" id="UP000287651"/>
    </source>
</evidence>
<feature type="coiled-coil region" evidence="1">
    <location>
        <begin position="85"/>
        <end position="112"/>
    </location>
</feature>
<evidence type="ECO:0000256" key="1">
    <source>
        <dbReference type="SAM" id="Coils"/>
    </source>
</evidence>
<comment type="caution">
    <text evidence="2">The sequence shown here is derived from an EMBL/GenBank/DDBJ whole genome shotgun (WGS) entry which is preliminary data.</text>
</comment>
<dbReference type="Proteomes" id="UP000287651">
    <property type="component" value="Unassembled WGS sequence"/>
</dbReference>
<evidence type="ECO:0000313" key="2">
    <source>
        <dbReference type="EMBL" id="RRT71284.1"/>
    </source>
</evidence>
<proteinExistence type="predicted"/>
<protein>
    <submittedName>
        <fullName evidence="2">Uncharacterized protein</fullName>
    </submittedName>
</protein>